<reference evidence="4 5" key="1">
    <citation type="submission" date="2018-08" db="EMBL/GenBank/DDBJ databases">
        <title>Genomic Encyclopedia of Archaeal and Bacterial Type Strains, Phase II (KMG-II): from individual species to whole genera.</title>
        <authorList>
            <person name="Goeker M."/>
        </authorList>
    </citation>
    <scope>NUCLEOTIDE SEQUENCE [LARGE SCALE GENOMIC DNA]</scope>
    <source>
        <strain evidence="4 5">DSM 45791</strain>
    </source>
</reference>
<sequence length="222" mass="23783">MGASDVAELITAVIVDDHPAITAGVRAWCAAATPPVTLVDAEGKVARAWTEPGASADVVIFDLQLGGPPAFREVEQLVDAGRQVIVYSQRADRDTVLTCLDLGVFTYLTKAEGPDHLIPAIRAAAANLPYTSPSLGGAISTDRRPSRPQLSEREMETLVAWFESDSKRLVAGKLGVSIKTVETYIDRVRIKYANTGRPARTKAALVERAIQDGLIGMEDLNS</sequence>
<evidence type="ECO:0000256" key="1">
    <source>
        <dbReference type="ARBA" id="ARBA00023125"/>
    </source>
</evidence>
<protein>
    <submittedName>
        <fullName evidence="4">DNA-binding NarL/FixJ family response regulator</fullName>
    </submittedName>
</protein>
<name>A0A3E0GXY8_9PSEU</name>
<dbReference type="Gene3D" id="3.40.50.2300">
    <property type="match status" value="1"/>
</dbReference>
<organism evidence="4 5">
    <name type="scientific">Kutzneria buriramensis</name>
    <dbReference type="NCBI Taxonomy" id="1045776"/>
    <lineage>
        <taxon>Bacteria</taxon>
        <taxon>Bacillati</taxon>
        <taxon>Actinomycetota</taxon>
        <taxon>Actinomycetes</taxon>
        <taxon>Pseudonocardiales</taxon>
        <taxon>Pseudonocardiaceae</taxon>
        <taxon>Kutzneria</taxon>
    </lineage>
</organism>
<dbReference type="PANTHER" id="PTHR43214:SF43">
    <property type="entry name" value="TWO-COMPONENT RESPONSE REGULATOR"/>
    <property type="match status" value="1"/>
</dbReference>
<proteinExistence type="predicted"/>
<evidence type="ECO:0000313" key="5">
    <source>
        <dbReference type="Proteomes" id="UP000256269"/>
    </source>
</evidence>
<dbReference type="InterPro" id="IPR036388">
    <property type="entry name" value="WH-like_DNA-bd_sf"/>
</dbReference>
<dbReference type="InterPro" id="IPR001789">
    <property type="entry name" value="Sig_transdc_resp-reg_receiver"/>
</dbReference>
<dbReference type="EMBL" id="QUNO01000020">
    <property type="protein sequence ID" value="REH33068.1"/>
    <property type="molecule type" value="Genomic_DNA"/>
</dbReference>
<dbReference type="SUPFAM" id="SSF52172">
    <property type="entry name" value="CheY-like"/>
    <property type="match status" value="1"/>
</dbReference>
<dbReference type="InterPro" id="IPR011006">
    <property type="entry name" value="CheY-like_superfamily"/>
</dbReference>
<dbReference type="SMART" id="SM00421">
    <property type="entry name" value="HTH_LUXR"/>
    <property type="match status" value="1"/>
</dbReference>
<gene>
    <name evidence="4" type="ORF">BCF44_120140</name>
</gene>
<comment type="caution">
    <text evidence="4">The sequence shown here is derived from an EMBL/GenBank/DDBJ whole genome shotgun (WGS) entry which is preliminary data.</text>
</comment>
<feature type="modified residue" description="4-aspartylphosphate" evidence="2">
    <location>
        <position position="62"/>
    </location>
</feature>
<dbReference type="SUPFAM" id="SSF46894">
    <property type="entry name" value="C-terminal effector domain of the bipartite response regulators"/>
    <property type="match status" value="1"/>
</dbReference>
<dbReference type="AlphaFoldDB" id="A0A3E0GXY8"/>
<evidence type="ECO:0000259" key="3">
    <source>
        <dbReference type="PROSITE" id="PS50110"/>
    </source>
</evidence>
<dbReference type="Gene3D" id="1.10.10.10">
    <property type="entry name" value="Winged helix-like DNA-binding domain superfamily/Winged helix DNA-binding domain"/>
    <property type="match status" value="1"/>
</dbReference>
<feature type="domain" description="Response regulatory" evidence="3">
    <location>
        <begin position="11"/>
        <end position="125"/>
    </location>
</feature>
<dbReference type="GO" id="GO:0003677">
    <property type="term" value="F:DNA binding"/>
    <property type="evidence" value="ECO:0007669"/>
    <property type="project" value="UniProtKB-KW"/>
</dbReference>
<keyword evidence="5" id="KW-1185">Reference proteome</keyword>
<dbReference type="GO" id="GO:0006355">
    <property type="term" value="P:regulation of DNA-templated transcription"/>
    <property type="evidence" value="ECO:0007669"/>
    <property type="project" value="InterPro"/>
</dbReference>
<dbReference type="InterPro" id="IPR016032">
    <property type="entry name" value="Sig_transdc_resp-reg_C-effctor"/>
</dbReference>
<dbReference type="GO" id="GO:0000160">
    <property type="term" value="P:phosphorelay signal transduction system"/>
    <property type="evidence" value="ECO:0007669"/>
    <property type="project" value="InterPro"/>
</dbReference>
<dbReference type="Proteomes" id="UP000256269">
    <property type="component" value="Unassembled WGS sequence"/>
</dbReference>
<dbReference type="PROSITE" id="PS50110">
    <property type="entry name" value="RESPONSE_REGULATORY"/>
    <property type="match status" value="1"/>
</dbReference>
<evidence type="ECO:0000256" key="2">
    <source>
        <dbReference type="PROSITE-ProRule" id="PRU00169"/>
    </source>
</evidence>
<keyword evidence="2" id="KW-0597">Phosphoprotein</keyword>
<dbReference type="Pfam" id="PF00072">
    <property type="entry name" value="Response_reg"/>
    <property type="match status" value="1"/>
</dbReference>
<keyword evidence="1 4" id="KW-0238">DNA-binding</keyword>
<evidence type="ECO:0000313" key="4">
    <source>
        <dbReference type="EMBL" id="REH33068.1"/>
    </source>
</evidence>
<accession>A0A3E0GXY8</accession>
<dbReference type="Pfam" id="PF00196">
    <property type="entry name" value="GerE"/>
    <property type="match status" value="1"/>
</dbReference>
<dbReference type="SMART" id="SM00448">
    <property type="entry name" value="REC"/>
    <property type="match status" value="1"/>
</dbReference>
<dbReference type="InterPro" id="IPR000792">
    <property type="entry name" value="Tscrpt_reg_LuxR_C"/>
</dbReference>
<dbReference type="InterPro" id="IPR039420">
    <property type="entry name" value="WalR-like"/>
</dbReference>
<dbReference type="PANTHER" id="PTHR43214">
    <property type="entry name" value="TWO-COMPONENT RESPONSE REGULATOR"/>
    <property type="match status" value="1"/>
</dbReference>